<keyword evidence="7" id="KW-0067">ATP-binding</keyword>
<dbReference type="GO" id="GO:0005524">
    <property type="term" value="F:ATP binding"/>
    <property type="evidence" value="ECO:0007669"/>
    <property type="project" value="UniProtKB-KW"/>
</dbReference>
<evidence type="ECO:0000256" key="1">
    <source>
        <dbReference type="ARBA" id="ARBA00000085"/>
    </source>
</evidence>
<evidence type="ECO:0000259" key="10">
    <source>
        <dbReference type="Pfam" id="PF02518"/>
    </source>
</evidence>
<feature type="domain" description="Histidine kinase/HSP90-like ATPase" evidence="10">
    <location>
        <begin position="300"/>
        <end position="374"/>
    </location>
</feature>
<evidence type="ECO:0000256" key="2">
    <source>
        <dbReference type="ARBA" id="ARBA00012438"/>
    </source>
</evidence>
<dbReference type="Gene3D" id="3.30.565.10">
    <property type="entry name" value="Histidine kinase-like ATPase, C-terminal domain"/>
    <property type="match status" value="1"/>
</dbReference>
<dbReference type="Pfam" id="PF02518">
    <property type="entry name" value="HATPase_c"/>
    <property type="match status" value="1"/>
</dbReference>
<keyword evidence="9" id="KW-1133">Transmembrane helix</keyword>
<dbReference type="InterPro" id="IPR011712">
    <property type="entry name" value="Sig_transdc_His_kin_sub3_dim/P"/>
</dbReference>
<feature type="transmembrane region" description="Helical" evidence="9">
    <location>
        <begin position="108"/>
        <end position="128"/>
    </location>
</feature>
<dbReference type="PANTHER" id="PTHR24421">
    <property type="entry name" value="NITRATE/NITRITE SENSOR PROTEIN NARX-RELATED"/>
    <property type="match status" value="1"/>
</dbReference>
<evidence type="ECO:0000313" key="13">
    <source>
        <dbReference type="Proteomes" id="UP001144256"/>
    </source>
</evidence>
<evidence type="ECO:0000256" key="9">
    <source>
        <dbReference type="SAM" id="Phobius"/>
    </source>
</evidence>
<evidence type="ECO:0000256" key="4">
    <source>
        <dbReference type="ARBA" id="ARBA00022679"/>
    </source>
</evidence>
<evidence type="ECO:0000256" key="6">
    <source>
        <dbReference type="ARBA" id="ARBA00022777"/>
    </source>
</evidence>
<feature type="transmembrane region" description="Helical" evidence="9">
    <location>
        <begin position="32"/>
        <end position="54"/>
    </location>
</feature>
<protein>
    <recommendedName>
        <fullName evidence="2">histidine kinase</fullName>
        <ecNumber evidence="2">2.7.13.3</ecNumber>
    </recommendedName>
</protein>
<organism evidence="12 13">
    <name type="scientific">Vallitalea longa</name>
    <dbReference type="NCBI Taxonomy" id="2936439"/>
    <lineage>
        <taxon>Bacteria</taxon>
        <taxon>Bacillati</taxon>
        <taxon>Bacillota</taxon>
        <taxon>Clostridia</taxon>
        <taxon>Lachnospirales</taxon>
        <taxon>Vallitaleaceae</taxon>
        <taxon>Vallitalea</taxon>
    </lineage>
</organism>
<keyword evidence="8" id="KW-0902">Two-component regulatory system</keyword>
<dbReference type="SUPFAM" id="SSF55874">
    <property type="entry name" value="ATPase domain of HSP90 chaperone/DNA topoisomerase II/histidine kinase"/>
    <property type="match status" value="1"/>
</dbReference>
<accession>A0A9W5YBX8</accession>
<evidence type="ECO:0000256" key="8">
    <source>
        <dbReference type="ARBA" id="ARBA00023012"/>
    </source>
</evidence>
<comment type="catalytic activity">
    <reaction evidence="1">
        <text>ATP + protein L-histidine = ADP + protein N-phospho-L-histidine.</text>
        <dbReference type="EC" id="2.7.13.3"/>
    </reaction>
</comment>
<keyword evidence="4" id="KW-0808">Transferase</keyword>
<dbReference type="InterPro" id="IPR003594">
    <property type="entry name" value="HATPase_dom"/>
</dbReference>
<dbReference type="Pfam" id="PF07730">
    <property type="entry name" value="HisKA_3"/>
    <property type="match status" value="1"/>
</dbReference>
<name>A0A9W5YBX8_9FIRM</name>
<dbReference type="RefSeq" id="WP_281815447.1">
    <property type="nucleotide sequence ID" value="NZ_BRLB01000005.1"/>
</dbReference>
<dbReference type="InterPro" id="IPR036890">
    <property type="entry name" value="HATPase_C_sf"/>
</dbReference>
<dbReference type="Proteomes" id="UP001144256">
    <property type="component" value="Unassembled WGS sequence"/>
</dbReference>
<keyword evidence="3" id="KW-0597">Phosphoprotein</keyword>
<dbReference type="GO" id="GO:0046983">
    <property type="term" value="F:protein dimerization activity"/>
    <property type="evidence" value="ECO:0007669"/>
    <property type="project" value="InterPro"/>
</dbReference>
<sequence length="384" mass="44197">MTKSRKSLYYVIDIITIIIFYFAFTYEGAKDNRFVLLIILFMAYLTMSMIKYFFSDNRVKAISLIIKILLLLFIEVNSKYAINYFIHAVYLLIMIDSTFLLNLRSSYIINFLSFIGSMYKFINLISINNTISNISQMFLFILINSLVIVILGFAKYHQEGREKIDNLYKELLKAHKKLQDYADKIKDLTVVEERNKIARDLHDTLGHDMTGLIMQLEMVSTMMDEDIDSAKNLMEDSKTNARSSLKKVREIVETFKDESEKSNDVDDIRELVDEFSRKTGISINFKVVGDKVIFGPDVTITLYRVIQEAMTNAVRHGRAKEISIVIMYDVDRIGFSIVDNGAGCDKVVEGYGLRGMKERVDLLGGELWYESKDGFQIGGNILLK</sequence>
<comment type="caution">
    <text evidence="12">The sequence shown here is derived from an EMBL/GenBank/DDBJ whole genome shotgun (WGS) entry which is preliminary data.</text>
</comment>
<dbReference type="EC" id="2.7.13.3" evidence="2"/>
<evidence type="ECO:0000256" key="3">
    <source>
        <dbReference type="ARBA" id="ARBA00022553"/>
    </source>
</evidence>
<evidence type="ECO:0000259" key="11">
    <source>
        <dbReference type="Pfam" id="PF07730"/>
    </source>
</evidence>
<gene>
    <name evidence="12" type="ORF">SH1V18_22600</name>
</gene>
<evidence type="ECO:0000256" key="7">
    <source>
        <dbReference type="ARBA" id="ARBA00022840"/>
    </source>
</evidence>
<dbReference type="Gene3D" id="1.20.5.1930">
    <property type="match status" value="1"/>
</dbReference>
<keyword evidence="9" id="KW-0472">Membrane</keyword>
<keyword evidence="9" id="KW-0812">Transmembrane</keyword>
<reference evidence="12" key="1">
    <citation type="submission" date="2022-06" db="EMBL/GenBank/DDBJ databases">
        <title>Vallitalea longa sp. nov., an anaerobic bacterium isolated from marine sediment.</title>
        <authorList>
            <person name="Hirano S."/>
            <person name="Terahara T."/>
            <person name="Mori K."/>
            <person name="Hamada M."/>
            <person name="Matsumoto R."/>
            <person name="Kobayashi T."/>
        </authorList>
    </citation>
    <scope>NUCLEOTIDE SEQUENCE</scope>
    <source>
        <strain evidence="12">SH18-1</strain>
    </source>
</reference>
<dbReference type="GO" id="GO:0016020">
    <property type="term" value="C:membrane"/>
    <property type="evidence" value="ECO:0007669"/>
    <property type="project" value="InterPro"/>
</dbReference>
<feature type="transmembrane region" description="Helical" evidence="9">
    <location>
        <begin position="7"/>
        <end position="26"/>
    </location>
</feature>
<feature type="domain" description="Signal transduction histidine kinase subgroup 3 dimerisation and phosphoacceptor" evidence="11">
    <location>
        <begin position="193"/>
        <end position="258"/>
    </location>
</feature>
<keyword evidence="5" id="KW-0547">Nucleotide-binding</keyword>
<dbReference type="GO" id="GO:0000155">
    <property type="term" value="F:phosphorelay sensor kinase activity"/>
    <property type="evidence" value="ECO:0007669"/>
    <property type="project" value="InterPro"/>
</dbReference>
<dbReference type="EMBL" id="BRLB01000005">
    <property type="protein sequence ID" value="GKX29780.1"/>
    <property type="molecule type" value="Genomic_DNA"/>
</dbReference>
<evidence type="ECO:0000313" key="12">
    <source>
        <dbReference type="EMBL" id="GKX29780.1"/>
    </source>
</evidence>
<keyword evidence="6 12" id="KW-0418">Kinase</keyword>
<dbReference type="AlphaFoldDB" id="A0A9W5YBX8"/>
<dbReference type="CDD" id="cd16917">
    <property type="entry name" value="HATPase_UhpB-NarQ-NarX-like"/>
    <property type="match status" value="1"/>
</dbReference>
<dbReference type="PANTHER" id="PTHR24421:SF10">
    <property type="entry name" value="NITRATE_NITRITE SENSOR PROTEIN NARQ"/>
    <property type="match status" value="1"/>
</dbReference>
<proteinExistence type="predicted"/>
<evidence type="ECO:0000256" key="5">
    <source>
        <dbReference type="ARBA" id="ARBA00022741"/>
    </source>
</evidence>
<feature type="transmembrane region" description="Helical" evidence="9">
    <location>
        <begin position="134"/>
        <end position="154"/>
    </location>
</feature>
<dbReference type="InterPro" id="IPR050482">
    <property type="entry name" value="Sensor_HK_TwoCompSys"/>
</dbReference>
<keyword evidence="13" id="KW-1185">Reference proteome</keyword>